<dbReference type="OrthoDB" id="8558970at2"/>
<evidence type="ECO:0000313" key="3">
    <source>
        <dbReference type="Proteomes" id="UP000304912"/>
    </source>
</evidence>
<dbReference type="RefSeq" id="WP_139755812.1">
    <property type="nucleotide sequence ID" value="NZ_CP039852.1"/>
</dbReference>
<dbReference type="InterPro" id="IPR003111">
    <property type="entry name" value="Lon_prtase_N"/>
</dbReference>
<sequence>MASAKVPLFPLSAHLMPQGRMSLRIFEPRYTRMVKQVCANESGFIMCMLNAEGDKNTNEHIFPVGTYAKVIDFELLEDGLLGIKVAGLYNVEVRNIETESDGLRIGQYSEQDAWECDVSAQQISPMVERLEEVFERYPDISSLYDSAQFEDPQWVLFRWLELLPIDAKQKQYFLAQKDCKPLLNYLSALMQ</sequence>
<dbReference type="KEGG" id="salk:FBQ74_05970"/>
<dbReference type="InterPro" id="IPR046336">
    <property type="entry name" value="Lon_prtase_N_sf"/>
</dbReference>
<reference evidence="2 3" key="1">
    <citation type="submission" date="2019-04" db="EMBL/GenBank/DDBJ databases">
        <title>Salinimonas iocasae sp. nov., a halophilic bacterium isolated from the outer tube casing of tubeworms in Okinawa Trough.</title>
        <authorList>
            <person name="Zhang H."/>
            <person name="Wang H."/>
            <person name="Li C."/>
        </authorList>
    </citation>
    <scope>NUCLEOTIDE SEQUENCE [LARGE SCALE GENOMIC DNA]</scope>
    <source>
        <strain evidence="2 3">KX18D6</strain>
    </source>
</reference>
<accession>A0A5B7YC29</accession>
<dbReference type="Pfam" id="PF02190">
    <property type="entry name" value="LON_substr_bdg"/>
    <property type="match status" value="1"/>
</dbReference>
<dbReference type="EMBL" id="CP039852">
    <property type="protein sequence ID" value="QCZ93065.1"/>
    <property type="molecule type" value="Genomic_DNA"/>
</dbReference>
<dbReference type="InterPro" id="IPR015947">
    <property type="entry name" value="PUA-like_sf"/>
</dbReference>
<dbReference type="PROSITE" id="PS51787">
    <property type="entry name" value="LON_N"/>
    <property type="match status" value="1"/>
</dbReference>
<dbReference type="AlphaFoldDB" id="A0A5B7YC29"/>
<dbReference type="Gene3D" id="1.10.4060.10">
    <property type="entry name" value="BPP1347 like domain"/>
    <property type="match status" value="1"/>
</dbReference>
<dbReference type="SUPFAM" id="SSF88697">
    <property type="entry name" value="PUA domain-like"/>
    <property type="match status" value="1"/>
</dbReference>
<evidence type="ECO:0000313" key="2">
    <source>
        <dbReference type="EMBL" id="QCZ93065.1"/>
    </source>
</evidence>
<dbReference type="SMART" id="SM00464">
    <property type="entry name" value="LON"/>
    <property type="match status" value="1"/>
</dbReference>
<keyword evidence="3" id="KW-1185">Reference proteome</keyword>
<dbReference type="Proteomes" id="UP000304912">
    <property type="component" value="Chromosome"/>
</dbReference>
<name>A0A5B7YC29_9ALTE</name>
<evidence type="ECO:0000259" key="1">
    <source>
        <dbReference type="PROSITE" id="PS51787"/>
    </source>
</evidence>
<gene>
    <name evidence="2" type="ORF">FBQ74_05970</name>
</gene>
<dbReference type="Gene3D" id="2.30.130.40">
    <property type="entry name" value="LON domain-like"/>
    <property type="match status" value="1"/>
</dbReference>
<organism evidence="2 3">
    <name type="scientific">Salinimonas iocasae</name>
    <dbReference type="NCBI Taxonomy" id="2572577"/>
    <lineage>
        <taxon>Bacteria</taxon>
        <taxon>Pseudomonadati</taxon>
        <taxon>Pseudomonadota</taxon>
        <taxon>Gammaproteobacteria</taxon>
        <taxon>Alteromonadales</taxon>
        <taxon>Alteromonadaceae</taxon>
        <taxon>Alteromonas/Salinimonas group</taxon>
        <taxon>Salinimonas</taxon>
    </lineage>
</organism>
<proteinExistence type="predicted"/>
<protein>
    <submittedName>
        <fullName evidence="2">Peptidase S16</fullName>
    </submittedName>
</protein>
<feature type="domain" description="Lon N-terminal" evidence="1">
    <location>
        <begin position="1"/>
        <end position="191"/>
    </location>
</feature>